<evidence type="ECO:0000256" key="2">
    <source>
        <dbReference type="SAM" id="Phobius"/>
    </source>
</evidence>
<evidence type="ECO:0000313" key="4">
    <source>
        <dbReference type="EnsemblProtists" id="EKX36359"/>
    </source>
</evidence>
<accession>L1IKC2</accession>
<dbReference type="EMBL" id="JH993075">
    <property type="protein sequence ID" value="EKX36359.1"/>
    <property type="molecule type" value="Genomic_DNA"/>
</dbReference>
<proteinExistence type="predicted"/>
<evidence type="ECO:0008006" key="6">
    <source>
        <dbReference type="Google" id="ProtNLM"/>
    </source>
</evidence>
<dbReference type="GeneID" id="17293124"/>
<name>L1IKC2_GUITC</name>
<feature type="region of interest" description="Disordered" evidence="1">
    <location>
        <begin position="300"/>
        <end position="320"/>
    </location>
</feature>
<dbReference type="HOGENOM" id="CLU_374488_0_0_1"/>
<evidence type="ECO:0000313" key="5">
    <source>
        <dbReference type="Proteomes" id="UP000011087"/>
    </source>
</evidence>
<dbReference type="PaxDb" id="55529-EKX36359"/>
<dbReference type="Proteomes" id="UP000011087">
    <property type="component" value="Unassembled WGS sequence"/>
</dbReference>
<keyword evidence="2" id="KW-0472">Membrane</keyword>
<protein>
    <recommendedName>
        <fullName evidence="6">Transmembrane protein</fullName>
    </recommendedName>
</protein>
<reference evidence="3 5" key="1">
    <citation type="journal article" date="2012" name="Nature">
        <title>Algal genomes reveal evolutionary mosaicism and the fate of nucleomorphs.</title>
        <authorList>
            <consortium name="DOE Joint Genome Institute"/>
            <person name="Curtis B.A."/>
            <person name="Tanifuji G."/>
            <person name="Burki F."/>
            <person name="Gruber A."/>
            <person name="Irimia M."/>
            <person name="Maruyama S."/>
            <person name="Arias M.C."/>
            <person name="Ball S.G."/>
            <person name="Gile G.H."/>
            <person name="Hirakawa Y."/>
            <person name="Hopkins J.F."/>
            <person name="Kuo A."/>
            <person name="Rensing S.A."/>
            <person name="Schmutz J."/>
            <person name="Symeonidi A."/>
            <person name="Elias M."/>
            <person name="Eveleigh R.J."/>
            <person name="Herman E.K."/>
            <person name="Klute M.J."/>
            <person name="Nakayama T."/>
            <person name="Obornik M."/>
            <person name="Reyes-Prieto A."/>
            <person name="Armbrust E.V."/>
            <person name="Aves S.J."/>
            <person name="Beiko R.G."/>
            <person name="Coutinho P."/>
            <person name="Dacks J.B."/>
            <person name="Durnford D.G."/>
            <person name="Fast N.M."/>
            <person name="Green B.R."/>
            <person name="Grisdale C.J."/>
            <person name="Hempel F."/>
            <person name="Henrissat B."/>
            <person name="Hoppner M.P."/>
            <person name="Ishida K."/>
            <person name="Kim E."/>
            <person name="Koreny L."/>
            <person name="Kroth P.G."/>
            <person name="Liu Y."/>
            <person name="Malik S.B."/>
            <person name="Maier U.G."/>
            <person name="McRose D."/>
            <person name="Mock T."/>
            <person name="Neilson J.A."/>
            <person name="Onodera N.T."/>
            <person name="Poole A.M."/>
            <person name="Pritham E.J."/>
            <person name="Richards T.A."/>
            <person name="Rocap G."/>
            <person name="Roy S.W."/>
            <person name="Sarai C."/>
            <person name="Schaack S."/>
            <person name="Shirato S."/>
            <person name="Slamovits C.H."/>
            <person name="Spencer D.F."/>
            <person name="Suzuki S."/>
            <person name="Worden A.Z."/>
            <person name="Zauner S."/>
            <person name="Barry K."/>
            <person name="Bell C."/>
            <person name="Bharti A.K."/>
            <person name="Crow J.A."/>
            <person name="Grimwood J."/>
            <person name="Kramer R."/>
            <person name="Lindquist E."/>
            <person name="Lucas S."/>
            <person name="Salamov A."/>
            <person name="McFadden G.I."/>
            <person name="Lane C.E."/>
            <person name="Keeling P.J."/>
            <person name="Gray M.W."/>
            <person name="Grigoriev I.V."/>
            <person name="Archibald J.M."/>
        </authorList>
    </citation>
    <scope>NUCLEOTIDE SEQUENCE</scope>
    <source>
        <strain evidence="3 5">CCMP2712</strain>
    </source>
</reference>
<organism evidence="3">
    <name type="scientific">Guillardia theta (strain CCMP2712)</name>
    <name type="common">Cryptophyte</name>
    <dbReference type="NCBI Taxonomy" id="905079"/>
    <lineage>
        <taxon>Eukaryota</taxon>
        <taxon>Cryptophyceae</taxon>
        <taxon>Pyrenomonadales</taxon>
        <taxon>Geminigeraceae</taxon>
        <taxon>Guillardia</taxon>
    </lineage>
</organism>
<feature type="region of interest" description="Disordered" evidence="1">
    <location>
        <begin position="662"/>
        <end position="712"/>
    </location>
</feature>
<feature type="transmembrane region" description="Helical" evidence="2">
    <location>
        <begin position="719"/>
        <end position="740"/>
    </location>
</feature>
<feature type="transmembrane region" description="Helical" evidence="2">
    <location>
        <begin position="562"/>
        <end position="583"/>
    </location>
</feature>
<evidence type="ECO:0000313" key="3">
    <source>
        <dbReference type="EMBL" id="EKX36359.1"/>
    </source>
</evidence>
<dbReference type="RefSeq" id="XP_005823339.1">
    <property type="nucleotide sequence ID" value="XM_005823282.1"/>
</dbReference>
<dbReference type="KEGG" id="gtt:GUITHDRAFT_145821"/>
<keyword evidence="5" id="KW-1185">Reference proteome</keyword>
<reference evidence="5" key="2">
    <citation type="submission" date="2012-11" db="EMBL/GenBank/DDBJ databases">
        <authorList>
            <person name="Kuo A."/>
            <person name="Curtis B.A."/>
            <person name="Tanifuji G."/>
            <person name="Burki F."/>
            <person name="Gruber A."/>
            <person name="Irimia M."/>
            <person name="Maruyama S."/>
            <person name="Arias M.C."/>
            <person name="Ball S.G."/>
            <person name="Gile G.H."/>
            <person name="Hirakawa Y."/>
            <person name="Hopkins J.F."/>
            <person name="Rensing S.A."/>
            <person name="Schmutz J."/>
            <person name="Symeonidi A."/>
            <person name="Elias M."/>
            <person name="Eveleigh R.J."/>
            <person name="Herman E.K."/>
            <person name="Klute M.J."/>
            <person name="Nakayama T."/>
            <person name="Obornik M."/>
            <person name="Reyes-Prieto A."/>
            <person name="Armbrust E.V."/>
            <person name="Aves S.J."/>
            <person name="Beiko R.G."/>
            <person name="Coutinho P."/>
            <person name="Dacks J.B."/>
            <person name="Durnford D.G."/>
            <person name="Fast N.M."/>
            <person name="Green B.R."/>
            <person name="Grisdale C."/>
            <person name="Hempe F."/>
            <person name="Henrissat B."/>
            <person name="Hoppner M.P."/>
            <person name="Ishida K.-I."/>
            <person name="Kim E."/>
            <person name="Koreny L."/>
            <person name="Kroth P.G."/>
            <person name="Liu Y."/>
            <person name="Malik S.-B."/>
            <person name="Maier U.G."/>
            <person name="McRose D."/>
            <person name="Mock T."/>
            <person name="Neilson J.A."/>
            <person name="Onodera N.T."/>
            <person name="Poole A.M."/>
            <person name="Pritham E.J."/>
            <person name="Richards T.A."/>
            <person name="Rocap G."/>
            <person name="Roy S.W."/>
            <person name="Sarai C."/>
            <person name="Schaack S."/>
            <person name="Shirato S."/>
            <person name="Slamovits C.H."/>
            <person name="Spencer D.F."/>
            <person name="Suzuki S."/>
            <person name="Worden A.Z."/>
            <person name="Zauner S."/>
            <person name="Barry K."/>
            <person name="Bell C."/>
            <person name="Bharti A.K."/>
            <person name="Crow J.A."/>
            <person name="Grimwood J."/>
            <person name="Kramer R."/>
            <person name="Lindquist E."/>
            <person name="Lucas S."/>
            <person name="Salamov A."/>
            <person name="McFadden G.I."/>
            <person name="Lane C.E."/>
            <person name="Keeling P.J."/>
            <person name="Gray M.W."/>
            <person name="Grigoriev I.V."/>
            <person name="Archibald J.M."/>
        </authorList>
    </citation>
    <scope>NUCLEOTIDE SEQUENCE</scope>
    <source>
        <strain evidence="5">CCMP2712</strain>
    </source>
</reference>
<feature type="compositionally biased region" description="Basic and acidic residues" evidence="1">
    <location>
        <begin position="192"/>
        <end position="207"/>
    </location>
</feature>
<feature type="region of interest" description="Disordered" evidence="1">
    <location>
        <begin position="192"/>
        <end position="217"/>
    </location>
</feature>
<dbReference type="EnsemblProtists" id="EKX36359">
    <property type="protein sequence ID" value="EKX36359"/>
    <property type="gene ID" value="GUITHDRAFT_145821"/>
</dbReference>
<keyword evidence="2" id="KW-0812">Transmembrane</keyword>
<reference evidence="4" key="3">
    <citation type="submission" date="2015-06" db="UniProtKB">
        <authorList>
            <consortium name="EnsemblProtists"/>
        </authorList>
    </citation>
    <scope>IDENTIFICATION</scope>
</reference>
<gene>
    <name evidence="3" type="ORF">GUITHDRAFT_145821</name>
</gene>
<dbReference type="AlphaFoldDB" id="L1IKC2"/>
<evidence type="ECO:0000256" key="1">
    <source>
        <dbReference type="SAM" id="MobiDB-lite"/>
    </source>
</evidence>
<keyword evidence="2" id="KW-1133">Transmembrane helix</keyword>
<feature type="compositionally biased region" description="Low complexity" evidence="1">
    <location>
        <begin position="662"/>
        <end position="679"/>
    </location>
</feature>
<sequence>MAVSAQGAAMEAKPLKSYRMQSRCIFRKHLTTLMATACSFGFVSFASANTLKLERRPKMFSASSNFRNSFGNAGMQDETKDSSQADLQVELNISLSGSRAQSLDDIMKKQDVDSLWKYKNEQAEVQKQSKTVMETKKLAAVKNLDLQLHKMMNSRDAAIAKEGTSSSADENNSQLEQSLVLKEQLKAALERRSWVKEPSEQPSHRDQTVMANGGDRRISSMQESAMTYLETRLRTLWRTANDKQKDATSLLQAQGPSRKELVNSIISLQKRFNKFRDTTSNIQDPEASEQQITKALSDMAHRQHGRREEEAFQSGRTVNEQEEATNGFFSGWRTSWRWKKFFGHRREEASGGYRGDHFEERGSERECPAPHADEVQFVLIEELQRCRAQVQGSVQDTWQLGSWQGTFVQDSDTEIDMTLKILEMKQEDGACRGEIMWSDGQGVTEFRGQVRGMQIDIEEVNVLRDTSGGQFLPGTRYRMIKEGEEMRGTWIHPALAVWGLLHLRTSSSSPNEDSRSSVEKLKSLRYIVGRTVPLLGEDEHLEGKEVSFLSSPFVLAGGDTDFFCTACFLSMCNVALLVVMAFMCQRRSSTPAPAQEEEEKQADGDEDAVELLKSASSLESSTGNMPENPSTTFKRVLRGHEIPVESFQAVARSVMKKSPLASSISSSSKASSDRWSTSAVDRSSTAQEQPDPASSAFAESMQEEEQEQRPCHQSLTESMVTLLLLFLYLPAPPFLFHFLLLP</sequence>